<proteinExistence type="inferred from homology"/>
<evidence type="ECO:0000256" key="8">
    <source>
        <dbReference type="ARBA" id="ARBA00022982"/>
    </source>
</evidence>
<evidence type="ECO:0000256" key="17">
    <source>
        <dbReference type="SAM" id="SignalP"/>
    </source>
</evidence>
<dbReference type="EC" id="7.1.1.9" evidence="15"/>
<dbReference type="PANTHER" id="PTHR22888">
    <property type="entry name" value="CYTOCHROME C OXIDASE, SUBUNIT II"/>
    <property type="match status" value="1"/>
</dbReference>
<dbReference type="PROSITE" id="PS00078">
    <property type="entry name" value="COX2"/>
    <property type="match status" value="1"/>
</dbReference>
<dbReference type="GO" id="GO:0004129">
    <property type="term" value="F:cytochrome-c oxidase activity"/>
    <property type="evidence" value="ECO:0007669"/>
    <property type="project" value="UniProtKB-EC"/>
</dbReference>
<dbReference type="GO" id="GO:0042773">
    <property type="term" value="P:ATP synthesis coupled electron transport"/>
    <property type="evidence" value="ECO:0007669"/>
    <property type="project" value="TreeGrafter"/>
</dbReference>
<evidence type="ECO:0000256" key="10">
    <source>
        <dbReference type="ARBA" id="ARBA00023008"/>
    </source>
</evidence>
<dbReference type="GO" id="GO:0005886">
    <property type="term" value="C:plasma membrane"/>
    <property type="evidence" value="ECO:0007669"/>
    <property type="project" value="UniProtKB-SubCell"/>
</dbReference>
<dbReference type="InterPro" id="IPR014222">
    <property type="entry name" value="Cyt_c_oxidase_su2"/>
</dbReference>
<dbReference type="InterPro" id="IPR011759">
    <property type="entry name" value="Cyt_c_oxidase_su2_TM_dom"/>
</dbReference>
<feature type="transmembrane region" description="Helical" evidence="16">
    <location>
        <begin position="97"/>
        <end position="119"/>
    </location>
</feature>
<gene>
    <name evidence="20" type="primary">coxB</name>
    <name evidence="20" type="ORF">E4O86_12575</name>
</gene>
<dbReference type="Gene3D" id="1.10.287.90">
    <property type="match status" value="1"/>
</dbReference>
<dbReference type="NCBIfam" id="TIGR02866">
    <property type="entry name" value="CoxB"/>
    <property type="match status" value="1"/>
</dbReference>
<accession>A0A964WU69</accession>
<evidence type="ECO:0000256" key="5">
    <source>
        <dbReference type="ARBA" id="ARBA00022692"/>
    </source>
</evidence>
<evidence type="ECO:0000256" key="12">
    <source>
        <dbReference type="ARBA" id="ARBA00024688"/>
    </source>
</evidence>
<evidence type="ECO:0000256" key="6">
    <source>
        <dbReference type="ARBA" id="ARBA00022723"/>
    </source>
</evidence>
<evidence type="ECO:0000256" key="11">
    <source>
        <dbReference type="ARBA" id="ARBA00023136"/>
    </source>
</evidence>
<dbReference type="InterPro" id="IPR034210">
    <property type="entry name" value="CcO_II_C"/>
</dbReference>
<dbReference type="Pfam" id="PF02790">
    <property type="entry name" value="COX2_TM"/>
    <property type="match status" value="1"/>
</dbReference>
<comment type="function">
    <text evidence="12 15">Subunits I and II form the functional core of the enzyme complex. Electrons originating in cytochrome c are transferred via heme a and Cu(A) to the binuclear center formed by heme a3 and Cu(B).</text>
</comment>
<sequence>MAIMARGVAALAWLAALAGLASAQEIDHAGPLPWEMKLQAPATRVMEFITWFNWYTLVIITCITLLVVALLGWCIYRYRASANPVPSRVSHNTTVEVLWTVLPVLILVAIAIPSFRLLFGQYDPAKIYEDFDPQTTKFLTMKVTGYQWYWGVEYGSDEDSVSFGAPAEAVSFDALIVPEDQLPPNGIRNLSVDNPIIVPVDTFVRVQVTGGDVIHSFAMPPFGIKVDAVPGRLNETYFKAEKQGVFYGQCSELCGKDHAFMPIAIHVVSQDQFRQWASAAGTDLEGAYKQLTRAIESEKKNTNVAAR</sequence>
<keyword evidence="11 16" id="KW-0472">Membrane</keyword>
<organism evidence="20 21">
    <name type="scientific">Propylenella binzhouense</name>
    <dbReference type="NCBI Taxonomy" id="2555902"/>
    <lineage>
        <taxon>Bacteria</taxon>
        <taxon>Pseudomonadati</taxon>
        <taxon>Pseudomonadota</taxon>
        <taxon>Alphaproteobacteria</taxon>
        <taxon>Hyphomicrobiales</taxon>
        <taxon>Propylenellaceae</taxon>
        <taxon>Propylenella</taxon>
    </lineage>
</organism>
<keyword evidence="6 15" id="KW-0479">Metal-binding</keyword>
<protein>
    <recommendedName>
        <fullName evidence="15">Cytochrome c oxidase subunit 2</fullName>
        <ecNumber evidence="15">7.1.1.9</ecNumber>
    </recommendedName>
</protein>
<feature type="domain" description="Cytochrome oxidase subunit II transmembrane region profile" evidence="19">
    <location>
        <begin position="30"/>
        <end position="125"/>
    </location>
</feature>
<keyword evidence="4 14" id="KW-0679">Respiratory chain</keyword>
<dbReference type="PRINTS" id="PR01166">
    <property type="entry name" value="CYCOXIDASEII"/>
</dbReference>
<dbReference type="InterPro" id="IPR001505">
    <property type="entry name" value="Copper_CuA"/>
</dbReference>
<dbReference type="GO" id="GO:0005507">
    <property type="term" value="F:copper ion binding"/>
    <property type="evidence" value="ECO:0007669"/>
    <property type="project" value="InterPro"/>
</dbReference>
<evidence type="ECO:0000313" key="21">
    <source>
        <dbReference type="Proteomes" id="UP000773614"/>
    </source>
</evidence>
<evidence type="ECO:0000256" key="14">
    <source>
        <dbReference type="RuleBase" id="RU000456"/>
    </source>
</evidence>
<dbReference type="PROSITE" id="PS50857">
    <property type="entry name" value="COX2_CUA"/>
    <property type="match status" value="1"/>
</dbReference>
<keyword evidence="9 16" id="KW-1133">Transmembrane helix</keyword>
<keyword evidence="3 14" id="KW-0813">Transport</keyword>
<evidence type="ECO:0000259" key="18">
    <source>
        <dbReference type="PROSITE" id="PS50857"/>
    </source>
</evidence>
<dbReference type="PROSITE" id="PS50999">
    <property type="entry name" value="COX2_TM"/>
    <property type="match status" value="1"/>
</dbReference>
<dbReference type="CDD" id="cd13912">
    <property type="entry name" value="CcO_II_C"/>
    <property type="match status" value="1"/>
</dbReference>
<name>A0A964WU69_9HYPH</name>
<evidence type="ECO:0000256" key="13">
    <source>
        <dbReference type="ARBA" id="ARBA00047816"/>
    </source>
</evidence>
<feature type="signal peptide" evidence="17">
    <location>
        <begin position="1"/>
        <end position="23"/>
    </location>
</feature>
<comment type="cofactor">
    <cofactor evidence="15">
        <name>Cu cation</name>
        <dbReference type="ChEBI" id="CHEBI:23378"/>
    </cofactor>
    <text evidence="15">Binds a copper A center.</text>
</comment>
<evidence type="ECO:0000259" key="19">
    <source>
        <dbReference type="PROSITE" id="PS50999"/>
    </source>
</evidence>
<evidence type="ECO:0000313" key="20">
    <source>
        <dbReference type="EMBL" id="MYZ48545.1"/>
    </source>
</evidence>
<dbReference type="InterPro" id="IPR002429">
    <property type="entry name" value="CcO_II-like_C"/>
</dbReference>
<evidence type="ECO:0000256" key="7">
    <source>
        <dbReference type="ARBA" id="ARBA00022967"/>
    </source>
</evidence>
<reference evidence="20" key="1">
    <citation type="submission" date="2019-03" db="EMBL/GenBank/DDBJ databases">
        <title>Afifella sp. nov., isolated from activated sludge.</title>
        <authorList>
            <person name="Li Q."/>
            <person name="Liu Y."/>
        </authorList>
    </citation>
    <scope>NUCLEOTIDE SEQUENCE</scope>
    <source>
        <strain evidence="20">L72</strain>
    </source>
</reference>
<dbReference type="AlphaFoldDB" id="A0A964WU69"/>
<dbReference type="SUPFAM" id="SSF81464">
    <property type="entry name" value="Cytochrome c oxidase subunit II-like, transmembrane region"/>
    <property type="match status" value="1"/>
</dbReference>
<keyword evidence="17" id="KW-0732">Signal</keyword>
<comment type="caution">
    <text evidence="20">The sequence shown here is derived from an EMBL/GenBank/DDBJ whole genome shotgun (WGS) entry which is preliminary data.</text>
</comment>
<dbReference type="SUPFAM" id="SSF49503">
    <property type="entry name" value="Cupredoxins"/>
    <property type="match status" value="1"/>
</dbReference>
<evidence type="ECO:0000256" key="3">
    <source>
        <dbReference type="ARBA" id="ARBA00022448"/>
    </source>
</evidence>
<dbReference type="PANTHER" id="PTHR22888:SF9">
    <property type="entry name" value="CYTOCHROME C OXIDASE SUBUNIT 2"/>
    <property type="match status" value="1"/>
</dbReference>
<dbReference type="InterPro" id="IPR036257">
    <property type="entry name" value="Cyt_c_oxidase_su2_TM_sf"/>
</dbReference>
<evidence type="ECO:0000256" key="15">
    <source>
        <dbReference type="RuleBase" id="RU004024"/>
    </source>
</evidence>
<comment type="catalytic activity">
    <reaction evidence="13 15">
        <text>4 Fe(II)-[cytochrome c] + O2 + 8 H(+)(in) = 4 Fe(III)-[cytochrome c] + 2 H2O + 4 H(+)(out)</text>
        <dbReference type="Rhea" id="RHEA:11436"/>
        <dbReference type="Rhea" id="RHEA-COMP:10350"/>
        <dbReference type="Rhea" id="RHEA-COMP:14399"/>
        <dbReference type="ChEBI" id="CHEBI:15377"/>
        <dbReference type="ChEBI" id="CHEBI:15378"/>
        <dbReference type="ChEBI" id="CHEBI:15379"/>
        <dbReference type="ChEBI" id="CHEBI:29033"/>
        <dbReference type="ChEBI" id="CHEBI:29034"/>
        <dbReference type="EC" id="7.1.1.9"/>
    </reaction>
</comment>
<dbReference type="InterPro" id="IPR008972">
    <property type="entry name" value="Cupredoxin"/>
</dbReference>
<keyword evidence="21" id="KW-1185">Reference proteome</keyword>
<keyword evidence="8 14" id="KW-0249">Electron transport</keyword>
<keyword evidence="20" id="KW-0560">Oxidoreductase</keyword>
<evidence type="ECO:0000256" key="9">
    <source>
        <dbReference type="ARBA" id="ARBA00022989"/>
    </source>
</evidence>
<dbReference type="Proteomes" id="UP000773614">
    <property type="component" value="Unassembled WGS sequence"/>
</dbReference>
<dbReference type="Gene3D" id="2.60.40.420">
    <property type="entry name" value="Cupredoxins - blue copper proteins"/>
    <property type="match status" value="1"/>
</dbReference>
<dbReference type="Pfam" id="PF00116">
    <property type="entry name" value="COX2"/>
    <property type="match status" value="1"/>
</dbReference>
<feature type="chain" id="PRO_5037569346" description="Cytochrome c oxidase subunit 2" evidence="17">
    <location>
        <begin position="24"/>
        <end position="307"/>
    </location>
</feature>
<evidence type="ECO:0000256" key="4">
    <source>
        <dbReference type="ARBA" id="ARBA00022660"/>
    </source>
</evidence>
<dbReference type="GO" id="GO:0016491">
    <property type="term" value="F:oxidoreductase activity"/>
    <property type="evidence" value="ECO:0007669"/>
    <property type="project" value="UniProtKB-KW"/>
</dbReference>
<evidence type="ECO:0000256" key="16">
    <source>
        <dbReference type="SAM" id="Phobius"/>
    </source>
</evidence>
<evidence type="ECO:0000256" key="2">
    <source>
        <dbReference type="ARBA" id="ARBA00007866"/>
    </source>
</evidence>
<dbReference type="OrthoDB" id="9781261at2"/>
<feature type="domain" description="Cytochrome oxidase subunit II copper A binding" evidence="18">
    <location>
        <begin position="136"/>
        <end position="279"/>
    </location>
</feature>
<feature type="transmembrane region" description="Helical" evidence="16">
    <location>
        <begin position="54"/>
        <end position="76"/>
    </location>
</feature>
<keyword evidence="10 15" id="KW-0186">Copper</keyword>
<dbReference type="InterPro" id="IPR045187">
    <property type="entry name" value="CcO_II"/>
</dbReference>
<dbReference type="EMBL" id="SPKJ01000041">
    <property type="protein sequence ID" value="MYZ48545.1"/>
    <property type="molecule type" value="Genomic_DNA"/>
</dbReference>
<dbReference type="RefSeq" id="WP_161140894.1">
    <property type="nucleotide sequence ID" value="NZ_SPKJ01000041.1"/>
</dbReference>
<comment type="subcellular location">
    <subcellularLocation>
        <location evidence="14">Cell membrane</location>
        <topology evidence="14">Multi-pass membrane protein</topology>
    </subcellularLocation>
    <subcellularLocation>
        <location evidence="1">Membrane</location>
        <topology evidence="1">Multi-pass membrane protein</topology>
    </subcellularLocation>
</comment>
<evidence type="ECO:0000256" key="1">
    <source>
        <dbReference type="ARBA" id="ARBA00004141"/>
    </source>
</evidence>
<keyword evidence="7" id="KW-1278">Translocase</keyword>
<comment type="similarity">
    <text evidence="2 14">Belongs to the cytochrome c oxidase subunit 2 family.</text>
</comment>
<keyword evidence="5 14" id="KW-0812">Transmembrane</keyword>